<dbReference type="AlphaFoldDB" id="A0A951UWP8"/>
<dbReference type="Proteomes" id="UP000729701">
    <property type="component" value="Unassembled WGS sequence"/>
</dbReference>
<evidence type="ECO:0000256" key="1">
    <source>
        <dbReference type="SAM" id="Phobius"/>
    </source>
</evidence>
<name>A0A951UWP8_9CYAN</name>
<evidence type="ECO:0000313" key="2">
    <source>
        <dbReference type="EMBL" id="MBW4672117.1"/>
    </source>
</evidence>
<sequence length="88" mass="10159">MHIGFLIPLLTALFSGYLFKKITNEIAYLAGAVAVFCILLSLILAPWEIQLFVLIIVLVVTKKLLQQNESKMNFEQTDRNHKEIREKR</sequence>
<dbReference type="EMBL" id="JAHHGZ010000063">
    <property type="protein sequence ID" value="MBW4672117.1"/>
    <property type="molecule type" value="Genomic_DNA"/>
</dbReference>
<comment type="caution">
    <text evidence="2">The sequence shown here is derived from an EMBL/GenBank/DDBJ whole genome shotgun (WGS) entry which is preliminary data.</text>
</comment>
<keyword evidence="1" id="KW-0472">Membrane</keyword>
<reference evidence="2" key="2">
    <citation type="journal article" date="2022" name="Microbiol. Resour. Announc.">
        <title>Metagenome Sequencing to Explore Phylogenomics of Terrestrial Cyanobacteria.</title>
        <authorList>
            <person name="Ward R.D."/>
            <person name="Stajich J.E."/>
            <person name="Johansen J.R."/>
            <person name="Huntemann M."/>
            <person name="Clum A."/>
            <person name="Foster B."/>
            <person name="Foster B."/>
            <person name="Roux S."/>
            <person name="Palaniappan K."/>
            <person name="Varghese N."/>
            <person name="Mukherjee S."/>
            <person name="Reddy T.B.K."/>
            <person name="Daum C."/>
            <person name="Copeland A."/>
            <person name="Chen I.A."/>
            <person name="Ivanova N.N."/>
            <person name="Kyrpides N.C."/>
            <person name="Shapiro N."/>
            <person name="Eloe-Fadrosh E.A."/>
            <person name="Pietrasiak N."/>
        </authorList>
    </citation>
    <scope>NUCLEOTIDE SEQUENCE</scope>
    <source>
        <strain evidence="2">GSE-NOS-MK-12-04C</strain>
    </source>
</reference>
<protein>
    <submittedName>
        <fullName evidence="2">Uncharacterized protein</fullName>
    </submittedName>
</protein>
<keyword evidence="1" id="KW-1133">Transmembrane helix</keyword>
<keyword evidence="1" id="KW-0812">Transmembrane</keyword>
<evidence type="ECO:0000313" key="3">
    <source>
        <dbReference type="Proteomes" id="UP000729701"/>
    </source>
</evidence>
<gene>
    <name evidence="2" type="ORF">KME60_33005</name>
</gene>
<proteinExistence type="predicted"/>
<accession>A0A951UWP8</accession>
<reference evidence="2" key="1">
    <citation type="submission" date="2021-05" db="EMBL/GenBank/DDBJ databases">
        <authorList>
            <person name="Pietrasiak N."/>
            <person name="Ward R."/>
            <person name="Stajich J.E."/>
            <person name="Kurbessoian T."/>
        </authorList>
    </citation>
    <scope>NUCLEOTIDE SEQUENCE</scope>
    <source>
        <strain evidence="2">GSE-NOS-MK-12-04C</strain>
    </source>
</reference>
<organism evidence="2 3">
    <name type="scientific">Cyanomargarita calcarea GSE-NOS-MK-12-04C</name>
    <dbReference type="NCBI Taxonomy" id="2839659"/>
    <lineage>
        <taxon>Bacteria</taxon>
        <taxon>Bacillati</taxon>
        <taxon>Cyanobacteriota</taxon>
        <taxon>Cyanophyceae</taxon>
        <taxon>Nostocales</taxon>
        <taxon>Cyanomargaritaceae</taxon>
        <taxon>Cyanomargarita</taxon>
    </lineage>
</organism>
<feature type="transmembrane region" description="Helical" evidence="1">
    <location>
        <begin position="28"/>
        <end position="61"/>
    </location>
</feature>